<dbReference type="Proteomes" id="UP000314983">
    <property type="component" value="Chromosome 11"/>
</dbReference>
<evidence type="ECO:0000256" key="11">
    <source>
        <dbReference type="ARBA" id="ARBA00023306"/>
    </source>
</evidence>
<dbReference type="OMA" id="INDEAQE"/>
<evidence type="ECO:0000313" key="13">
    <source>
        <dbReference type="Ensembl" id="ENSEEEP00000048719.2"/>
    </source>
</evidence>
<evidence type="ECO:0000256" key="9">
    <source>
        <dbReference type="ARBA" id="ARBA00023212"/>
    </source>
</evidence>
<dbReference type="GO" id="GO:0000281">
    <property type="term" value="P:mitotic cytokinesis"/>
    <property type="evidence" value="ECO:0007669"/>
    <property type="project" value="InterPro"/>
</dbReference>
<dbReference type="GeneID" id="113576229"/>
<feature type="region of interest" description="Disordered" evidence="12">
    <location>
        <begin position="392"/>
        <end position="440"/>
    </location>
</feature>
<dbReference type="Pfam" id="PF16006">
    <property type="entry name" value="NUSAP"/>
    <property type="match status" value="1"/>
</dbReference>
<protein>
    <recommendedName>
        <fullName evidence="15">Nucleolar and spindle-associated protein 1</fullName>
    </recommendedName>
</protein>
<feature type="compositionally biased region" description="Basic and acidic residues" evidence="12">
    <location>
        <begin position="245"/>
        <end position="255"/>
    </location>
</feature>
<proteinExistence type="inferred from homology"/>
<feature type="compositionally biased region" description="Polar residues" evidence="12">
    <location>
        <begin position="143"/>
        <end position="163"/>
    </location>
</feature>
<dbReference type="GO" id="GO:0008017">
    <property type="term" value="F:microtubule binding"/>
    <property type="evidence" value="ECO:0007669"/>
    <property type="project" value="TreeGrafter"/>
</dbReference>
<keyword evidence="14" id="KW-1185">Reference proteome</keyword>
<evidence type="ECO:0000256" key="6">
    <source>
        <dbReference type="ARBA" id="ARBA00022701"/>
    </source>
</evidence>
<reference evidence="13" key="5">
    <citation type="submission" date="2025-09" db="UniProtKB">
        <authorList>
            <consortium name="Ensembl"/>
        </authorList>
    </citation>
    <scope>IDENTIFICATION</scope>
</reference>
<dbReference type="Ensembl" id="ENSEEET00000049251.2">
    <property type="protein sequence ID" value="ENSEEEP00000048719.2"/>
    <property type="gene ID" value="ENSEEEG00000022921.2"/>
</dbReference>
<evidence type="ECO:0000256" key="12">
    <source>
        <dbReference type="SAM" id="MobiDB-lite"/>
    </source>
</evidence>
<evidence type="ECO:0000256" key="10">
    <source>
        <dbReference type="ARBA" id="ARBA00023242"/>
    </source>
</evidence>
<keyword evidence="11" id="KW-0131">Cell cycle</keyword>
<dbReference type="RefSeq" id="XP_026863995.2">
    <property type="nucleotide sequence ID" value="XM_027008194.2"/>
</dbReference>
<reference evidence="14" key="1">
    <citation type="journal article" date="2014" name="Science">
        <title>Nonhuman genetics. Genomic basis for the convergent evolution of electric organs.</title>
        <authorList>
            <person name="Gallant J.R."/>
            <person name="Traeger L.L."/>
            <person name="Volkening J.D."/>
            <person name="Moffett H."/>
            <person name="Chen P.H."/>
            <person name="Novina C.D."/>
            <person name="Phillips G.N.Jr."/>
            <person name="Anand R."/>
            <person name="Wells G.B."/>
            <person name="Pinch M."/>
            <person name="Guth R."/>
            <person name="Unguez G.A."/>
            <person name="Albert J.S."/>
            <person name="Zakon H.H."/>
            <person name="Samanta M.P."/>
            <person name="Sussman M.R."/>
        </authorList>
    </citation>
    <scope>NUCLEOTIDE SEQUENCE [LARGE SCALE GENOMIC DNA]</scope>
</reference>
<keyword evidence="5" id="KW-0132">Cell division</keyword>
<reference evidence="13" key="4">
    <citation type="submission" date="2025-08" db="UniProtKB">
        <authorList>
            <consortium name="Ensembl"/>
        </authorList>
    </citation>
    <scope>IDENTIFICATION</scope>
</reference>
<evidence type="ECO:0000256" key="7">
    <source>
        <dbReference type="ARBA" id="ARBA00022776"/>
    </source>
</evidence>
<dbReference type="STRING" id="8005.ENSEEEP00000048719"/>
<comment type="similarity">
    <text evidence="3">Belongs to the NUSAP family.</text>
</comment>
<feature type="compositionally biased region" description="Low complexity" evidence="12">
    <location>
        <begin position="129"/>
        <end position="139"/>
    </location>
</feature>
<keyword evidence="9" id="KW-0206">Cytoskeleton</keyword>
<evidence type="ECO:0000313" key="14">
    <source>
        <dbReference type="Proteomes" id="UP000314983"/>
    </source>
</evidence>
<evidence type="ECO:0008006" key="15">
    <source>
        <dbReference type="Google" id="ProtNLM"/>
    </source>
</evidence>
<evidence type="ECO:0000256" key="2">
    <source>
        <dbReference type="ARBA" id="ARBA00004186"/>
    </source>
</evidence>
<name>A0A4W4HJG3_ELEEL</name>
<keyword evidence="6" id="KW-0493">Microtubule</keyword>
<feature type="region of interest" description="Disordered" evidence="12">
    <location>
        <begin position="232"/>
        <end position="268"/>
    </location>
</feature>
<dbReference type="PANTHER" id="PTHR15874">
    <property type="entry name" value="NUCLEOLAR AND SPINDLE-ASSOCIATED PROTEIN 1"/>
    <property type="match status" value="1"/>
</dbReference>
<evidence type="ECO:0000256" key="5">
    <source>
        <dbReference type="ARBA" id="ARBA00022618"/>
    </source>
</evidence>
<evidence type="ECO:0000256" key="8">
    <source>
        <dbReference type="ARBA" id="ARBA00023125"/>
    </source>
</evidence>
<dbReference type="InterPro" id="IPR026756">
    <property type="entry name" value="NuSAP"/>
</dbReference>
<dbReference type="PANTHER" id="PTHR15874:SF1">
    <property type="entry name" value="NUCLEOLAR AND SPINDLE-ASSOCIATED PROTEIN 1"/>
    <property type="match status" value="1"/>
</dbReference>
<feature type="compositionally biased region" description="Basic and acidic residues" evidence="12">
    <location>
        <begin position="410"/>
        <end position="431"/>
    </location>
</feature>
<dbReference type="GO" id="GO:0007076">
    <property type="term" value="P:mitotic chromosome condensation"/>
    <property type="evidence" value="ECO:0007669"/>
    <property type="project" value="TreeGrafter"/>
</dbReference>
<dbReference type="KEGG" id="eee:113576229"/>
<gene>
    <name evidence="13" type="primary">nusap1</name>
</gene>
<evidence type="ECO:0000256" key="4">
    <source>
        <dbReference type="ARBA" id="ARBA00022490"/>
    </source>
</evidence>
<dbReference type="CTD" id="51203"/>
<dbReference type="GO" id="GO:0005874">
    <property type="term" value="C:microtubule"/>
    <property type="evidence" value="ECO:0007669"/>
    <property type="project" value="UniProtKB-KW"/>
</dbReference>
<keyword evidence="8" id="KW-0238">DNA-binding</keyword>
<evidence type="ECO:0000256" key="3">
    <source>
        <dbReference type="ARBA" id="ARBA00009702"/>
    </source>
</evidence>
<feature type="region of interest" description="Disordered" evidence="12">
    <location>
        <begin position="289"/>
        <end position="320"/>
    </location>
</feature>
<keyword evidence="10" id="KW-0539">Nucleus</keyword>
<comment type="subcellular location">
    <subcellularLocation>
        <location evidence="2">Cytoplasm</location>
        <location evidence="2">Cytoskeleton</location>
        <location evidence="2">Spindle</location>
    </subcellularLocation>
    <subcellularLocation>
        <location evidence="1">Nucleus</location>
    </subcellularLocation>
</comment>
<organism evidence="13 14">
    <name type="scientific">Electrophorus electricus</name>
    <name type="common">Electric eel</name>
    <name type="synonym">Gymnotus electricus</name>
    <dbReference type="NCBI Taxonomy" id="8005"/>
    <lineage>
        <taxon>Eukaryota</taxon>
        <taxon>Metazoa</taxon>
        <taxon>Chordata</taxon>
        <taxon>Craniata</taxon>
        <taxon>Vertebrata</taxon>
        <taxon>Euteleostomi</taxon>
        <taxon>Actinopterygii</taxon>
        <taxon>Neopterygii</taxon>
        <taxon>Teleostei</taxon>
        <taxon>Ostariophysi</taxon>
        <taxon>Gymnotiformes</taxon>
        <taxon>Gymnotoidei</taxon>
        <taxon>Gymnotidae</taxon>
        <taxon>Electrophorus</taxon>
    </lineage>
</organism>
<keyword evidence="4" id="KW-0963">Cytoplasm</keyword>
<feature type="compositionally biased region" description="Polar residues" evidence="12">
    <location>
        <begin position="46"/>
        <end position="62"/>
    </location>
</feature>
<dbReference type="AlphaFoldDB" id="A0A4W4HJG3"/>
<dbReference type="GO" id="GO:0001755">
    <property type="term" value="P:neural crest cell migration"/>
    <property type="evidence" value="ECO:0007669"/>
    <property type="project" value="Ensembl"/>
</dbReference>
<reference evidence="14" key="2">
    <citation type="journal article" date="2017" name="Sci. Adv.">
        <title>A tail of two voltages: Proteomic comparison of the three electric organs of the electric eel.</title>
        <authorList>
            <person name="Traeger L.L."/>
            <person name="Sabat G."/>
            <person name="Barrett-Wilt G.A."/>
            <person name="Wells G.B."/>
            <person name="Sussman M.R."/>
        </authorList>
    </citation>
    <scope>NUCLEOTIDE SEQUENCE [LARGE SCALE GENOMIC DNA]</scope>
</reference>
<keyword evidence="7" id="KW-0498">Mitosis</keyword>
<dbReference type="GO" id="GO:0072686">
    <property type="term" value="C:mitotic spindle"/>
    <property type="evidence" value="ECO:0007669"/>
    <property type="project" value="TreeGrafter"/>
</dbReference>
<sequence length="440" mass="49159">MKMDLDALKYTELQQLAKSVGLKANMKAEKLLKALKTHFEQEDSENGNNVASGDTETPTQTAEEPIPSSAPHVTKRQNATRGKNAKRKHSNDGVTDTCPKPQERPTPDNAKATGEDSRRNSKRRKMSSVKEVVSSVSSEEPNENQAETEPTSISDASTLQSDKGVSKKAAGKIPRHEGLLKKKTTLKPITPNFKKLHEAHFSKMESIDSYVQRRNKQVEDLKNSIKELKQKPPVRHASLFSPGVQERKPAPDKRRFTQVSASKAVGKDRPSVFRPTVLSTNKINVRFSQATQDNEHKRSLVKTPARMSPLFPPTPNPGRMSETCIRPETNAATVNKTPRLSAFVFGDASTTPATNKKSSFDLKASLSRPLTYKPHKGKLKPFGAMQENAALDKSQTIPSHQKNYKQHQVRTREERRVKHTVDRKQKKEKMLGARRGLLMP</sequence>
<dbReference type="GeneTree" id="ENSGT00390000006370"/>
<accession>A0A4W4HJG3</accession>
<reference evidence="13" key="3">
    <citation type="submission" date="2020-05" db="EMBL/GenBank/DDBJ databases">
        <title>Electrophorus electricus (electric eel) genome, fEleEle1, primary haplotype.</title>
        <authorList>
            <person name="Myers G."/>
            <person name="Meyer A."/>
            <person name="Fedrigo O."/>
            <person name="Formenti G."/>
            <person name="Rhie A."/>
            <person name="Tracey A."/>
            <person name="Sims Y."/>
            <person name="Jarvis E.D."/>
        </authorList>
    </citation>
    <scope>NUCLEOTIDE SEQUENCE [LARGE SCALE GENOMIC DNA]</scope>
</reference>
<dbReference type="GO" id="GO:0040001">
    <property type="term" value="P:establishment of mitotic spindle localization"/>
    <property type="evidence" value="ECO:0007669"/>
    <property type="project" value="InterPro"/>
</dbReference>
<dbReference type="GO" id="GO:0005730">
    <property type="term" value="C:nucleolus"/>
    <property type="evidence" value="ECO:0007669"/>
    <property type="project" value="TreeGrafter"/>
</dbReference>
<feature type="region of interest" description="Disordered" evidence="12">
    <location>
        <begin position="39"/>
        <end position="186"/>
    </location>
</feature>
<evidence type="ECO:0000256" key="1">
    <source>
        <dbReference type="ARBA" id="ARBA00004123"/>
    </source>
</evidence>
<dbReference type="GO" id="GO:0003677">
    <property type="term" value="F:DNA binding"/>
    <property type="evidence" value="ECO:0007669"/>
    <property type="project" value="UniProtKB-KW"/>
</dbReference>